<evidence type="ECO:0000313" key="9">
    <source>
        <dbReference type="EMBL" id="JAG85018.1"/>
    </source>
</evidence>
<dbReference type="Pfam" id="PF10500">
    <property type="entry name" value="SR-25"/>
    <property type="match status" value="1"/>
</dbReference>
<sequence>NIVKTGLVNNSLETSNMGKTKKREKKSKKHKHKHSKSKRKHKKVKKEPEATVVRHAEEKIDNDESGFEIPVELMNTKSHTPVTPKEHQKRQSEMRRVVDPTTGRVRLIRGEGEVMEEIVSKERHAKINSLATETDGLIFQKHTIGKIKKQ</sequence>
<organism evidence="9">
    <name type="scientific">Fopius arisanus</name>
    <dbReference type="NCBI Taxonomy" id="64838"/>
    <lineage>
        <taxon>Eukaryota</taxon>
        <taxon>Metazoa</taxon>
        <taxon>Ecdysozoa</taxon>
        <taxon>Arthropoda</taxon>
        <taxon>Hexapoda</taxon>
        <taxon>Insecta</taxon>
        <taxon>Pterygota</taxon>
        <taxon>Neoptera</taxon>
        <taxon>Endopterygota</taxon>
        <taxon>Hymenoptera</taxon>
        <taxon>Apocrita</taxon>
        <taxon>Ichneumonoidea</taxon>
        <taxon>Braconidae</taxon>
        <taxon>Opiinae</taxon>
        <taxon>Fopius</taxon>
    </lineage>
</organism>
<dbReference type="InterPro" id="IPR019532">
    <property type="entry name" value="Nucl_RNA-splicing_assoc_SR-25"/>
</dbReference>
<evidence type="ECO:0000256" key="7">
    <source>
        <dbReference type="ARBA" id="ARBA00023242"/>
    </source>
</evidence>
<dbReference type="EMBL" id="GBYB01015251">
    <property type="protein sequence ID" value="JAG85018.1"/>
    <property type="molecule type" value="Transcribed_RNA"/>
</dbReference>
<evidence type="ECO:0000256" key="2">
    <source>
        <dbReference type="ARBA" id="ARBA00004604"/>
    </source>
</evidence>
<protein>
    <recommendedName>
        <fullName evidence="4">ADP-ribosylation factor-like protein 6-interacting protein 4</fullName>
    </recommendedName>
</protein>
<evidence type="ECO:0000256" key="3">
    <source>
        <dbReference type="ARBA" id="ARBA00006852"/>
    </source>
</evidence>
<evidence type="ECO:0000256" key="4">
    <source>
        <dbReference type="ARBA" id="ARBA00017993"/>
    </source>
</evidence>
<gene>
    <name evidence="9" type="primary">ARL6IP4</name>
    <name evidence="9" type="ORF">g.3279</name>
</gene>
<name>A0A0C9S2X9_9HYME</name>
<dbReference type="GO" id="GO:0006397">
    <property type="term" value="P:mRNA processing"/>
    <property type="evidence" value="ECO:0007669"/>
    <property type="project" value="UniProtKB-KW"/>
</dbReference>
<comment type="subcellular location">
    <subcellularLocation>
        <location evidence="1">Nucleus speckle</location>
    </subcellularLocation>
    <subcellularLocation>
        <location evidence="2">Nucleus</location>
        <location evidence="2">Nucleolus</location>
    </subcellularLocation>
</comment>
<reference evidence="9" key="1">
    <citation type="submission" date="2015-01" db="EMBL/GenBank/DDBJ databases">
        <title>Transcriptome Assembly of Fopius arisanus.</title>
        <authorList>
            <person name="Geib S."/>
        </authorList>
    </citation>
    <scope>NUCLEOTIDE SEQUENCE</scope>
</reference>
<evidence type="ECO:0000256" key="1">
    <source>
        <dbReference type="ARBA" id="ARBA00004324"/>
    </source>
</evidence>
<feature type="compositionally biased region" description="Basic and acidic residues" evidence="8">
    <location>
        <begin position="46"/>
        <end position="59"/>
    </location>
</feature>
<dbReference type="GO" id="GO:0016607">
    <property type="term" value="C:nuclear speck"/>
    <property type="evidence" value="ECO:0007669"/>
    <property type="project" value="UniProtKB-SubCell"/>
</dbReference>
<feature type="compositionally biased region" description="Polar residues" evidence="8">
    <location>
        <begin position="7"/>
        <end position="18"/>
    </location>
</feature>
<feature type="non-terminal residue" evidence="9">
    <location>
        <position position="1"/>
    </location>
</feature>
<feature type="compositionally biased region" description="Basic residues" evidence="8">
    <location>
        <begin position="19"/>
        <end position="45"/>
    </location>
</feature>
<proteinExistence type="inferred from homology"/>
<evidence type="ECO:0000256" key="5">
    <source>
        <dbReference type="ARBA" id="ARBA00022664"/>
    </source>
</evidence>
<accession>A0A0C9S2X9</accession>
<feature type="region of interest" description="Disordered" evidence="8">
    <location>
        <begin position="1"/>
        <end position="101"/>
    </location>
</feature>
<keyword evidence="5" id="KW-0507">mRNA processing</keyword>
<dbReference type="AlphaFoldDB" id="A0A0C9S2X9"/>
<feature type="compositionally biased region" description="Basic and acidic residues" evidence="8">
    <location>
        <begin position="84"/>
        <end position="98"/>
    </location>
</feature>
<evidence type="ECO:0000256" key="8">
    <source>
        <dbReference type="SAM" id="MobiDB-lite"/>
    </source>
</evidence>
<keyword evidence="6" id="KW-0508">mRNA splicing</keyword>
<dbReference type="GO" id="GO:0005730">
    <property type="term" value="C:nucleolus"/>
    <property type="evidence" value="ECO:0007669"/>
    <property type="project" value="UniProtKB-SubCell"/>
</dbReference>
<dbReference type="GO" id="GO:0008380">
    <property type="term" value="P:RNA splicing"/>
    <property type="evidence" value="ECO:0007669"/>
    <property type="project" value="UniProtKB-KW"/>
</dbReference>
<evidence type="ECO:0000256" key="6">
    <source>
        <dbReference type="ARBA" id="ARBA00023187"/>
    </source>
</evidence>
<comment type="similarity">
    <text evidence="3">Belongs to the ARL6IP4 family.</text>
</comment>
<keyword evidence="7" id="KW-0539">Nucleus</keyword>